<protein>
    <recommendedName>
        <fullName evidence="3">Ricin B lectin domain-containing protein</fullName>
    </recommendedName>
</protein>
<evidence type="ECO:0000313" key="2">
    <source>
        <dbReference type="Proteomes" id="UP001146793"/>
    </source>
</evidence>
<sequence length="382" mass="44404">MKNIYLGKVRLEHVSDSTILTVNKGMVNIFSDFEGDPFGIAGRSTFLLWKTPKNTYMFQAETKQGGYMFATKSQPQLGGLNEKAEKKGSQHWWIIGDLQETFYIRNVDTLSFLYQPSENAKGYPTVVMKKMAGERQDFAWRFVDWEDCQLEKYKYELVKITSTPLDPVVSSRNSFDLFDTKYSRIESNTKTSVRSVSKEAFTTKSVQVQKNTMTNNTGVNLSMGLPVSLSTASVGVSKSFAKTIYNEESKTEDESNTKEESITEENIRKVTYEQGYVYLESKKFINCLYRTEIKLTFQMQNKKGKKHNRYIFEKMVKILDTDILAVKIPESITDEQFYTWKETQEKILKKSFLESTHKTDNLMEKYIDNKNEKSKWRLFKKN</sequence>
<dbReference type="AlphaFoldDB" id="A0AAV8A9C8"/>
<accession>A0AAV8A9C8</accession>
<reference evidence="1" key="1">
    <citation type="submission" date="2022-08" db="EMBL/GenBank/DDBJ databases">
        <title>Novel sulphate-reducing endosymbionts in the free-living metamonad Anaeramoeba.</title>
        <authorList>
            <person name="Jerlstrom-Hultqvist J."/>
            <person name="Cepicka I."/>
            <person name="Gallot-Lavallee L."/>
            <person name="Salas-Leiva D."/>
            <person name="Curtis B.A."/>
            <person name="Zahonova K."/>
            <person name="Pipaliya S."/>
            <person name="Dacks J."/>
            <person name="Roger A.J."/>
        </authorList>
    </citation>
    <scope>NUCLEOTIDE SEQUENCE</scope>
    <source>
        <strain evidence="1">Busselton2</strain>
    </source>
</reference>
<proteinExistence type="predicted"/>
<evidence type="ECO:0008006" key="3">
    <source>
        <dbReference type="Google" id="ProtNLM"/>
    </source>
</evidence>
<comment type="caution">
    <text evidence="1">The sequence shown here is derived from an EMBL/GenBank/DDBJ whole genome shotgun (WGS) entry which is preliminary data.</text>
</comment>
<organism evidence="1 2">
    <name type="scientific">Anaeramoeba flamelloides</name>
    <dbReference type="NCBI Taxonomy" id="1746091"/>
    <lineage>
        <taxon>Eukaryota</taxon>
        <taxon>Metamonada</taxon>
        <taxon>Anaeramoebidae</taxon>
        <taxon>Anaeramoeba</taxon>
    </lineage>
</organism>
<evidence type="ECO:0000313" key="1">
    <source>
        <dbReference type="EMBL" id="KAJ3450245.1"/>
    </source>
</evidence>
<gene>
    <name evidence="1" type="ORF">M0812_06414</name>
</gene>
<dbReference type="EMBL" id="JANTQA010000012">
    <property type="protein sequence ID" value="KAJ3450245.1"/>
    <property type="molecule type" value="Genomic_DNA"/>
</dbReference>
<name>A0AAV8A9C8_9EUKA</name>
<dbReference type="Proteomes" id="UP001146793">
    <property type="component" value="Unassembled WGS sequence"/>
</dbReference>